<proteinExistence type="predicted"/>
<dbReference type="PANTHER" id="PTHR46546">
    <property type="entry name" value="SHEWANELLA-LIKE PROTEIN PHOSPHATASE 1"/>
    <property type="match status" value="1"/>
</dbReference>
<reference evidence="1" key="1">
    <citation type="journal article" date="2020" name="Fungal Divers.">
        <title>Resolving the Mortierellaceae phylogeny through synthesis of multi-gene phylogenetics and phylogenomics.</title>
        <authorList>
            <person name="Vandepol N."/>
            <person name="Liber J."/>
            <person name="Desiro A."/>
            <person name="Na H."/>
            <person name="Kennedy M."/>
            <person name="Barry K."/>
            <person name="Grigoriev I.V."/>
            <person name="Miller A.N."/>
            <person name="O'Donnell K."/>
            <person name="Stajich J.E."/>
            <person name="Bonito G."/>
        </authorList>
    </citation>
    <scope>NUCLEOTIDE SEQUENCE</scope>
    <source>
        <strain evidence="1">NRRL 2769</strain>
    </source>
</reference>
<accession>A0A9P6N2G3</accession>
<evidence type="ECO:0000313" key="1">
    <source>
        <dbReference type="EMBL" id="KAG0021139.1"/>
    </source>
</evidence>
<dbReference type="PANTHER" id="PTHR46546:SF4">
    <property type="entry name" value="SHEWANELLA-LIKE PROTEIN PHOSPHATASE 1"/>
    <property type="match status" value="1"/>
</dbReference>
<gene>
    <name evidence="1" type="ORF">BGZ80_002963</name>
</gene>
<keyword evidence="2" id="KW-1185">Reference proteome</keyword>
<name>A0A9P6N2G3_9FUNG</name>
<dbReference type="Proteomes" id="UP000703661">
    <property type="component" value="Unassembled WGS sequence"/>
</dbReference>
<organism evidence="1 2">
    <name type="scientific">Entomortierella chlamydospora</name>
    <dbReference type="NCBI Taxonomy" id="101097"/>
    <lineage>
        <taxon>Eukaryota</taxon>
        <taxon>Fungi</taxon>
        <taxon>Fungi incertae sedis</taxon>
        <taxon>Mucoromycota</taxon>
        <taxon>Mortierellomycotina</taxon>
        <taxon>Mortierellomycetes</taxon>
        <taxon>Mortierellales</taxon>
        <taxon>Mortierellaceae</taxon>
        <taxon>Entomortierella</taxon>
    </lineage>
</organism>
<comment type="caution">
    <text evidence="1">The sequence shown here is derived from an EMBL/GenBank/DDBJ whole genome shotgun (WGS) entry which is preliminary data.</text>
</comment>
<dbReference type="Gene3D" id="3.60.21.10">
    <property type="match status" value="1"/>
</dbReference>
<dbReference type="InterPro" id="IPR029052">
    <property type="entry name" value="Metallo-depent_PP-like"/>
</dbReference>
<protein>
    <submittedName>
        <fullName evidence="1">Uncharacterized protein</fullName>
    </submittedName>
</protein>
<evidence type="ECO:0000313" key="2">
    <source>
        <dbReference type="Proteomes" id="UP000703661"/>
    </source>
</evidence>
<dbReference type="SUPFAM" id="SSF56300">
    <property type="entry name" value="Metallo-dependent phosphatases"/>
    <property type="match status" value="1"/>
</dbReference>
<sequence length="99" mass="10912">MDIGPIWSRVHATEEGGEKETCKRIEEAKKALGVNRLISGHTPQYRTGKILSICNGGYMVIDVGISRYYGANLAALEIIEEEEGKQNVYALYPGGKIKL</sequence>
<dbReference type="EMBL" id="JAAAID010000176">
    <property type="protein sequence ID" value="KAG0021139.1"/>
    <property type="molecule type" value="Genomic_DNA"/>
</dbReference>
<dbReference type="AlphaFoldDB" id="A0A9P6N2G3"/>